<keyword evidence="1" id="KW-0472">Membrane</keyword>
<evidence type="ECO:0000256" key="1">
    <source>
        <dbReference type="SAM" id="Phobius"/>
    </source>
</evidence>
<keyword evidence="3" id="KW-1185">Reference proteome</keyword>
<accession>A0A1Y1WS63</accession>
<feature type="transmembrane region" description="Helical" evidence="1">
    <location>
        <begin position="31"/>
        <end position="50"/>
    </location>
</feature>
<evidence type="ECO:0000313" key="3">
    <source>
        <dbReference type="Proteomes" id="UP000193944"/>
    </source>
</evidence>
<proteinExistence type="predicted"/>
<keyword evidence="1" id="KW-0812">Transmembrane</keyword>
<sequence>MLLIVYTKSINFRQDVIYGHRIVSFFKIQKSYISIFPFEFTSLYNFYIKIEIIQFIKKNKKSKKNKKIIKTFHFLLSLSFNFFLFFFYIIYELYIFILFYFYFY</sequence>
<gene>
    <name evidence="2" type="ORF">BCR32DRAFT_81233</name>
</gene>
<reference evidence="2 3" key="1">
    <citation type="submission" date="2016-08" db="EMBL/GenBank/DDBJ databases">
        <title>A Parts List for Fungal Cellulosomes Revealed by Comparative Genomics.</title>
        <authorList>
            <consortium name="DOE Joint Genome Institute"/>
            <person name="Haitjema C.H."/>
            <person name="Gilmore S.P."/>
            <person name="Henske J.K."/>
            <person name="Solomon K.V."/>
            <person name="De Groot R."/>
            <person name="Kuo A."/>
            <person name="Mondo S.J."/>
            <person name="Salamov A.A."/>
            <person name="Labutti K."/>
            <person name="Zhao Z."/>
            <person name="Chiniquy J."/>
            <person name="Barry K."/>
            <person name="Brewer H.M."/>
            <person name="Purvine S.O."/>
            <person name="Wright A.T."/>
            <person name="Boxma B."/>
            <person name="Van Alen T."/>
            <person name="Hackstein J.H."/>
            <person name="Baker S.E."/>
            <person name="Grigoriev I.V."/>
            <person name="O'Malley M.A."/>
        </authorList>
    </citation>
    <scope>NUCLEOTIDE SEQUENCE [LARGE SCALE GENOMIC DNA]</scope>
    <source>
        <strain evidence="2 3">S4</strain>
    </source>
</reference>
<dbReference type="AlphaFoldDB" id="A0A1Y1WS63"/>
<dbReference type="Proteomes" id="UP000193944">
    <property type="component" value="Unassembled WGS sequence"/>
</dbReference>
<dbReference type="EMBL" id="MCFG01000302">
    <property type="protein sequence ID" value="ORX76380.1"/>
    <property type="molecule type" value="Genomic_DNA"/>
</dbReference>
<reference evidence="2 3" key="2">
    <citation type="submission" date="2016-08" db="EMBL/GenBank/DDBJ databases">
        <title>Pervasive Adenine N6-methylation of Active Genes in Fungi.</title>
        <authorList>
            <consortium name="DOE Joint Genome Institute"/>
            <person name="Mondo S.J."/>
            <person name="Dannebaum R.O."/>
            <person name="Kuo R.C."/>
            <person name="Labutti K."/>
            <person name="Haridas S."/>
            <person name="Kuo A."/>
            <person name="Salamov A."/>
            <person name="Ahrendt S.R."/>
            <person name="Lipzen A."/>
            <person name="Sullivan W."/>
            <person name="Andreopoulos W.B."/>
            <person name="Clum A."/>
            <person name="Lindquist E."/>
            <person name="Daum C."/>
            <person name="Ramamoorthy G.K."/>
            <person name="Gryganskyi A."/>
            <person name="Culley D."/>
            <person name="Magnuson J.K."/>
            <person name="James T.Y."/>
            <person name="O'Malley M.A."/>
            <person name="Stajich J.E."/>
            <person name="Spatafora J.W."/>
            <person name="Visel A."/>
            <person name="Grigoriev I.V."/>
        </authorList>
    </citation>
    <scope>NUCLEOTIDE SEQUENCE [LARGE SCALE GENOMIC DNA]</scope>
    <source>
        <strain evidence="2 3">S4</strain>
    </source>
</reference>
<organism evidence="2 3">
    <name type="scientific">Anaeromyces robustus</name>
    <dbReference type="NCBI Taxonomy" id="1754192"/>
    <lineage>
        <taxon>Eukaryota</taxon>
        <taxon>Fungi</taxon>
        <taxon>Fungi incertae sedis</taxon>
        <taxon>Chytridiomycota</taxon>
        <taxon>Chytridiomycota incertae sedis</taxon>
        <taxon>Neocallimastigomycetes</taxon>
        <taxon>Neocallimastigales</taxon>
        <taxon>Neocallimastigaceae</taxon>
        <taxon>Anaeromyces</taxon>
    </lineage>
</organism>
<keyword evidence="1" id="KW-1133">Transmembrane helix</keyword>
<evidence type="ECO:0000313" key="2">
    <source>
        <dbReference type="EMBL" id="ORX76380.1"/>
    </source>
</evidence>
<feature type="transmembrane region" description="Helical" evidence="1">
    <location>
        <begin position="71"/>
        <end position="103"/>
    </location>
</feature>
<name>A0A1Y1WS63_9FUNG</name>
<comment type="caution">
    <text evidence="2">The sequence shown here is derived from an EMBL/GenBank/DDBJ whole genome shotgun (WGS) entry which is preliminary data.</text>
</comment>
<protein>
    <submittedName>
        <fullName evidence="2">Uncharacterized protein</fullName>
    </submittedName>
</protein>